<dbReference type="AlphaFoldDB" id="A0ABD0LQK5"/>
<keyword evidence="2" id="KW-0812">Transmembrane</keyword>
<accession>A0ABD0LQK5</accession>
<dbReference type="EMBL" id="JACVVK020000028">
    <property type="protein sequence ID" value="KAK7501964.1"/>
    <property type="molecule type" value="Genomic_DNA"/>
</dbReference>
<reference evidence="3 4" key="1">
    <citation type="journal article" date="2023" name="Sci. Data">
        <title>Genome assembly of the Korean intertidal mud-creeper Batillaria attramentaria.</title>
        <authorList>
            <person name="Patra A.K."/>
            <person name="Ho P.T."/>
            <person name="Jun S."/>
            <person name="Lee S.J."/>
            <person name="Kim Y."/>
            <person name="Won Y.J."/>
        </authorList>
    </citation>
    <scope>NUCLEOTIDE SEQUENCE [LARGE SCALE GENOMIC DNA]</scope>
    <source>
        <strain evidence="3">Wonlab-2016</strain>
    </source>
</reference>
<gene>
    <name evidence="3" type="ORF">BaRGS_00006716</name>
</gene>
<feature type="compositionally biased region" description="Polar residues" evidence="1">
    <location>
        <begin position="101"/>
        <end position="111"/>
    </location>
</feature>
<feature type="transmembrane region" description="Helical" evidence="2">
    <location>
        <begin position="12"/>
        <end position="36"/>
    </location>
</feature>
<sequence>MGHISDEHPLMIPVAIGASSFIGGAVIGAIIGAILVQKLRTCKNRRGQNEGTQQDDPELTLMVPPVTLSAPDDEHSEGYRTDTSPEATPPSPRAASPHPCNASNTVSQPVANDSGDLAL</sequence>
<comment type="caution">
    <text evidence="3">The sequence shown here is derived from an EMBL/GenBank/DDBJ whole genome shotgun (WGS) entry which is preliminary data.</text>
</comment>
<evidence type="ECO:0000256" key="1">
    <source>
        <dbReference type="SAM" id="MobiDB-lite"/>
    </source>
</evidence>
<evidence type="ECO:0000313" key="3">
    <source>
        <dbReference type="EMBL" id="KAK7501964.1"/>
    </source>
</evidence>
<proteinExistence type="predicted"/>
<organism evidence="3 4">
    <name type="scientific">Batillaria attramentaria</name>
    <dbReference type="NCBI Taxonomy" id="370345"/>
    <lineage>
        <taxon>Eukaryota</taxon>
        <taxon>Metazoa</taxon>
        <taxon>Spiralia</taxon>
        <taxon>Lophotrochozoa</taxon>
        <taxon>Mollusca</taxon>
        <taxon>Gastropoda</taxon>
        <taxon>Caenogastropoda</taxon>
        <taxon>Sorbeoconcha</taxon>
        <taxon>Cerithioidea</taxon>
        <taxon>Batillariidae</taxon>
        <taxon>Batillaria</taxon>
    </lineage>
</organism>
<keyword evidence="4" id="KW-1185">Reference proteome</keyword>
<dbReference type="Proteomes" id="UP001519460">
    <property type="component" value="Unassembled WGS sequence"/>
</dbReference>
<name>A0ABD0LQK5_9CAEN</name>
<evidence type="ECO:0000256" key="2">
    <source>
        <dbReference type="SAM" id="Phobius"/>
    </source>
</evidence>
<evidence type="ECO:0000313" key="4">
    <source>
        <dbReference type="Proteomes" id="UP001519460"/>
    </source>
</evidence>
<protein>
    <submittedName>
        <fullName evidence="3">Uncharacterized protein</fullName>
    </submittedName>
</protein>
<feature type="region of interest" description="Disordered" evidence="1">
    <location>
        <begin position="45"/>
        <end position="119"/>
    </location>
</feature>
<keyword evidence="2" id="KW-0472">Membrane</keyword>
<keyword evidence="2" id="KW-1133">Transmembrane helix</keyword>